<dbReference type="AlphaFoldDB" id="A0A368JG48"/>
<name>A0A368JG48_9BACT</name>
<keyword evidence="1" id="KW-1133">Transmembrane helix</keyword>
<dbReference type="EMBL" id="QOWE01000025">
    <property type="protein sequence ID" value="RCR66629.1"/>
    <property type="molecule type" value="Genomic_DNA"/>
</dbReference>
<organism evidence="2 3">
    <name type="scientific">Larkinella punicea</name>
    <dbReference type="NCBI Taxonomy" id="2315727"/>
    <lineage>
        <taxon>Bacteria</taxon>
        <taxon>Pseudomonadati</taxon>
        <taxon>Bacteroidota</taxon>
        <taxon>Cytophagia</taxon>
        <taxon>Cytophagales</taxon>
        <taxon>Spirosomataceae</taxon>
        <taxon>Larkinella</taxon>
    </lineage>
</organism>
<feature type="transmembrane region" description="Helical" evidence="1">
    <location>
        <begin position="44"/>
        <end position="63"/>
    </location>
</feature>
<keyword evidence="1" id="KW-0472">Membrane</keyword>
<evidence type="ECO:0000256" key="1">
    <source>
        <dbReference type="SAM" id="Phobius"/>
    </source>
</evidence>
<protein>
    <submittedName>
        <fullName evidence="2">Uncharacterized protein</fullName>
    </submittedName>
</protein>
<gene>
    <name evidence="2" type="ORF">DUE52_25335</name>
</gene>
<evidence type="ECO:0000313" key="3">
    <source>
        <dbReference type="Proteomes" id="UP000253383"/>
    </source>
</evidence>
<dbReference type="Proteomes" id="UP000253383">
    <property type="component" value="Unassembled WGS sequence"/>
</dbReference>
<evidence type="ECO:0000313" key="2">
    <source>
        <dbReference type="EMBL" id="RCR66629.1"/>
    </source>
</evidence>
<comment type="caution">
    <text evidence="2">The sequence shown here is derived from an EMBL/GenBank/DDBJ whole genome shotgun (WGS) entry which is preliminary data.</text>
</comment>
<proteinExistence type="predicted"/>
<keyword evidence="1" id="KW-0812">Transmembrane</keyword>
<accession>A0A368JG48</accession>
<reference evidence="2 3" key="1">
    <citation type="submission" date="2018-07" db="EMBL/GenBank/DDBJ databases">
        <title>Genome analysis of Larkinella rosea.</title>
        <authorList>
            <person name="Zhou Z."/>
            <person name="Wang G."/>
        </authorList>
    </citation>
    <scope>NUCLEOTIDE SEQUENCE [LARGE SCALE GENOMIC DNA]</scope>
    <source>
        <strain evidence="3">zzj9</strain>
    </source>
</reference>
<sequence>MVVTDGLFGKLECKIQSERRSGRRILACKNQCNSANQRNPVTYIFNYFYVLVSTLVNVSINILKIE</sequence>
<keyword evidence="3" id="KW-1185">Reference proteome</keyword>